<dbReference type="AlphaFoldDB" id="A0A8H7T7A6"/>
<dbReference type="GO" id="GO:0030705">
    <property type="term" value="P:cytoskeleton-dependent intracellular transport"/>
    <property type="evidence" value="ECO:0007669"/>
    <property type="project" value="TreeGrafter"/>
</dbReference>
<reference evidence="3" key="1">
    <citation type="submission" date="2021-02" db="EMBL/GenBank/DDBJ databases">
        <title>Genome sequence Cadophora malorum strain M34.</title>
        <authorList>
            <person name="Stefanovic E."/>
            <person name="Vu D."/>
            <person name="Scully C."/>
            <person name="Dijksterhuis J."/>
            <person name="Roader J."/>
            <person name="Houbraken J."/>
        </authorList>
    </citation>
    <scope>NUCLEOTIDE SEQUENCE</scope>
    <source>
        <strain evidence="3">M34</strain>
    </source>
</reference>
<feature type="coiled-coil region" evidence="1">
    <location>
        <begin position="767"/>
        <end position="857"/>
    </location>
</feature>
<dbReference type="PANTHER" id="PTHR18947:SF28">
    <property type="entry name" value="GIRDIN, ISOFORM A"/>
    <property type="match status" value="1"/>
</dbReference>
<feature type="region of interest" description="Disordered" evidence="2">
    <location>
        <begin position="733"/>
        <end position="757"/>
    </location>
</feature>
<comment type="caution">
    <text evidence="3">The sequence shown here is derived from an EMBL/GenBank/DDBJ whole genome shotgun (WGS) entry which is preliminary data.</text>
</comment>
<dbReference type="Proteomes" id="UP000664132">
    <property type="component" value="Unassembled WGS sequence"/>
</dbReference>
<dbReference type="EMBL" id="JAFJYH010000307">
    <property type="protein sequence ID" value="KAG4413568.1"/>
    <property type="molecule type" value="Genomic_DNA"/>
</dbReference>
<dbReference type="GO" id="GO:0031122">
    <property type="term" value="P:cytoplasmic microtubule organization"/>
    <property type="evidence" value="ECO:0007669"/>
    <property type="project" value="TreeGrafter"/>
</dbReference>
<dbReference type="GO" id="GO:0005815">
    <property type="term" value="C:microtubule organizing center"/>
    <property type="evidence" value="ECO:0007669"/>
    <property type="project" value="TreeGrafter"/>
</dbReference>
<feature type="compositionally biased region" description="Acidic residues" evidence="2">
    <location>
        <begin position="1063"/>
        <end position="1073"/>
    </location>
</feature>
<feature type="region of interest" description="Disordered" evidence="2">
    <location>
        <begin position="1008"/>
        <end position="1073"/>
    </location>
</feature>
<dbReference type="OrthoDB" id="5376140at2759"/>
<protein>
    <submittedName>
        <fullName evidence="3">Uncharacterized protein</fullName>
    </submittedName>
</protein>
<sequence>MDPFDSDSEGEDWDDEAQFQLDDDYNVLRRGRQPLGLAINYVPRWKPVHAIREFYQNWKDAIVETAGLQQKDFEPLVKGFEKDVHIVEARHPVTGKLLGFIRFKKGVLEFTNFGAQLSRRALDIGETSKRGNLEAAGTHGEGFKVGSLIMARCGYRVQYEASSFRWTMKFGGRDESMLYCFLSDLKDHTLQKQIDAYQKKLAKGTSRELKNNIWEDVTVRIGKIRGHGLKIEREDFENWIKVSIDLNRPSYLIQTARGSLILDPNYGNKIFLKGLLLEGKSSEKPFKFGYNLLEGDVNRDRERLIDPAEEAKVLAEIWAEATQLQDGVEKEWVAMLRENKFADVHGVANYISKDAAGRIWQHLLKLDAAGECFYHDSQNSDRDVEIIRGSLKKRPEQLPSVVWDPLRKYNLVRTPREQQCYLLNQAPRTQIQATTYSMGVERALRAALALDSRTKDFNLIFKSGVRTDLDLLLDGSDLQINDKWLNFTSGHRLAPCRLSRQAHGEHSDADQFSCDHIVLDLYELVLDELKRHDEIDSNESSESNSSLYQKLCENLRQMPIMVESKVGALQETIVVSWTDLDGDILSRLYGLDPKCRITLHRESTCSSRRDDLLFSGALDLDEVYFPMVSRNDAQAFFGLPPKGLKPGRARTGVNHVIKPIARPSPKETPIKASVVPKEDSIVPDLGDLYGFSDDDEIPVNTMPAYYPPPRSSIRNWSSGGGLSSRLSHRTVTPLANDPSFPVYRSSSNVAPEAEPLPAEERLSKAHIGEQDQELAALRAELNSMSSQVTESRRALEALRLQLDSQKEALASHERQMSSMEEEISESQLQLEAKDQLLQHIRESLRASEQKRVELERDLCEIREARDYLKEKLRVQSGDLVQANSDNENWAGQLEAATTECLAQIQRIDEGTARIQDLTEEFQNANENLRTQQKEIDDLNARIEILQRGELVGDEPSDTSASKGHRLEAANDQLRTQRRSLKNNINDLERRLRGAEEAYDTQLRLAAETARRRDRQLSSVRPKSERSEIIVPLTPKRERDANDDEIGPLTPSSRGTKRARVSLFEDDAIDLTDD</sequence>
<name>A0A8H7T7A6_9HELO</name>
<proteinExistence type="predicted"/>
<evidence type="ECO:0000313" key="3">
    <source>
        <dbReference type="EMBL" id="KAG4413568.1"/>
    </source>
</evidence>
<dbReference type="PANTHER" id="PTHR18947">
    <property type="entry name" value="HOOK PROTEINS"/>
    <property type="match status" value="1"/>
</dbReference>
<organism evidence="3 4">
    <name type="scientific">Cadophora malorum</name>
    <dbReference type="NCBI Taxonomy" id="108018"/>
    <lineage>
        <taxon>Eukaryota</taxon>
        <taxon>Fungi</taxon>
        <taxon>Dikarya</taxon>
        <taxon>Ascomycota</taxon>
        <taxon>Pezizomycotina</taxon>
        <taxon>Leotiomycetes</taxon>
        <taxon>Helotiales</taxon>
        <taxon>Ploettnerulaceae</taxon>
        <taxon>Cadophora</taxon>
    </lineage>
</organism>
<dbReference type="GO" id="GO:0051959">
    <property type="term" value="F:dynein light intermediate chain binding"/>
    <property type="evidence" value="ECO:0007669"/>
    <property type="project" value="TreeGrafter"/>
</dbReference>
<gene>
    <name evidence="3" type="ORF">IFR04_013302</name>
</gene>
<evidence type="ECO:0000313" key="4">
    <source>
        <dbReference type="Proteomes" id="UP000664132"/>
    </source>
</evidence>
<dbReference type="GO" id="GO:0005737">
    <property type="term" value="C:cytoplasm"/>
    <property type="evidence" value="ECO:0007669"/>
    <property type="project" value="TreeGrafter"/>
</dbReference>
<keyword evidence="1" id="KW-0175">Coiled coil</keyword>
<dbReference type="GO" id="GO:0008017">
    <property type="term" value="F:microtubule binding"/>
    <property type="evidence" value="ECO:0007669"/>
    <property type="project" value="TreeGrafter"/>
</dbReference>
<feature type="region of interest" description="Disordered" evidence="2">
    <location>
        <begin position="952"/>
        <end position="981"/>
    </location>
</feature>
<dbReference type="SUPFAM" id="SSF57997">
    <property type="entry name" value="Tropomyosin"/>
    <property type="match status" value="1"/>
</dbReference>
<evidence type="ECO:0000256" key="1">
    <source>
        <dbReference type="SAM" id="Coils"/>
    </source>
</evidence>
<accession>A0A8H7T7A6</accession>
<keyword evidence="4" id="KW-1185">Reference proteome</keyword>
<evidence type="ECO:0000256" key="2">
    <source>
        <dbReference type="SAM" id="MobiDB-lite"/>
    </source>
</evidence>